<comment type="similarity">
    <text evidence="1">Belongs to the bacterial ribosomal protein bS1 family.</text>
</comment>
<dbReference type="InterPro" id="IPR035104">
    <property type="entry name" value="Ribosomal_protein_S1-like"/>
</dbReference>
<comment type="function">
    <text evidence="6">Binds mRNA; thus facilitating recognition of the initiation point. It is needed to translate mRNA with a short Shine-Dalgarno (SD) purine-rich sequence.</text>
</comment>
<dbReference type="SUPFAM" id="SSF50249">
    <property type="entry name" value="Nucleic acid-binding proteins"/>
    <property type="match status" value="6"/>
</dbReference>
<accession>A0A7C3LW69</accession>
<evidence type="ECO:0000256" key="7">
    <source>
        <dbReference type="ARBA" id="ARBA00035293"/>
    </source>
</evidence>
<evidence type="ECO:0000256" key="3">
    <source>
        <dbReference type="ARBA" id="ARBA00022884"/>
    </source>
</evidence>
<protein>
    <recommendedName>
        <fullName evidence="7">Small ribosomal subunit protein bS1</fullName>
    </recommendedName>
    <alternativeName>
        <fullName evidence="8">30S ribosomal protein S1</fullName>
    </alternativeName>
</protein>
<proteinExistence type="inferred from homology"/>
<sequence length="591" mass="66095">MSIEQVESATMHVSEGQGTDFRDQDVMLSAEEMDRLYAETLRNLDEGSVVEGRVIEIYPNEVVVDIGYKSEGHIPKSEFSEEEIQALKVDDVIHVYLEEREDMNGNLVLSKEKADRMKVWDAIEEQFNRGDVIEGRIVSRIKGGMTVDVGLKAFLPGSQIDLRPVRDMDRLIGQTIQVRIIKMNKKRGNIIVSRRVLLEEWRDRRKKVTMDALKEGEVLEGIVKNITDYGAFIDLGGIDGLLHITDMSWGRVTNPQEFMNVGDKINVAVLKHDKDTGRVSLGLKQLTPDPWTTVSSKYPEATRVNARVVSITDYGAFLEIEPGIEGLMHVTEMSWNHEVKHPSKIMAVGDTIEVQVLKIDEKNRKISLGLKQLGPNPWDNVEERYPVGTVVSGKIKSLTDFGAFVGLDEGIDGLIHISDMSWTKHVRHPSEVFKKGQKVDVVVLKIEKERQRLSLGFKQVSEDPWDSDIPARFPVGTILDGSVTKVMDFGFFVELSEGIEGLVHVSEVELESGQRLDQLYQPGMVLPVRVIKLDPAERKIGLSMKTSSSEVPSEPAPAMSSQPSSGNAMEEALKSARKKGKKASEVPEEED</sequence>
<dbReference type="NCBIfam" id="NF004952">
    <property type="entry name" value="PRK06299.1-2"/>
    <property type="match status" value="1"/>
</dbReference>
<evidence type="ECO:0000256" key="8">
    <source>
        <dbReference type="ARBA" id="ARBA00035517"/>
    </source>
</evidence>
<dbReference type="PANTHER" id="PTHR10724">
    <property type="entry name" value="30S RIBOSOMAL PROTEIN S1"/>
    <property type="match status" value="1"/>
</dbReference>
<evidence type="ECO:0000256" key="4">
    <source>
        <dbReference type="ARBA" id="ARBA00022980"/>
    </source>
</evidence>
<keyword evidence="3" id="KW-0694">RNA-binding</keyword>
<dbReference type="FunFam" id="2.40.50.140:FF:000011">
    <property type="entry name" value="30S ribosomal protein S1"/>
    <property type="match status" value="2"/>
</dbReference>
<feature type="domain" description="S1 motif" evidence="10">
    <location>
        <begin position="388"/>
        <end position="458"/>
    </location>
</feature>
<feature type="domain" description="S1 motif" evidence="10">
    <location>
        <begin position="47"/>
        <end position="112"/>
    </location>
</feature>
<feature type="domain" description="S1 motif" evidence="10">
    <location>
        <begin position="301"/>
        <end position="371"/>
    </location>
</feature>
<dbReference type="CDD" id="cd05690">
    <property type="entry name" value="S1_RPS1_repeat_ec5"/>
    <property type="match status" value="1"/>
</dbReference>
<comment type="caution">
    <text evidence="11">The sequence shown here is derived from an EMBL/GenBank/DDBJ whole genome shotgun (WGS) entry which is preliminary data.</text>
</comment>
<evidence type="ECO:0000256" key="9">
    <source>
        <dbReference type="SAM" id="MobiDB-lite"/>
    </source>
</evidence>
<keyword evidence="2" id="KW-0677">Repeat</keyword>
<dbReference type="CDD" id="cd04465">
    <property type="entry name" value="S1_RPS1_repeat_ec2_hs2"/>
    <property type="match status" value="1"/>
</dbReference>
<evidence type="ECO:0000256" key="6">
    <source>
        <dbReference type="ARBA" id="ARBA00025604"/>
    </source>
</evidence>
<organism evidence="11">
    <name type="scientific">Leptospirillum ferriphilum</name>
    <dbReference type="NCBI Taxonomy" id="178606"/>
    <lineage>
        <taxon>Bacteria</taxon>
        <taxon>Pseudomonadati</taxon>
        <taxon>Nitrospirota</taxon>
        <taxon>Nitrospiria</taxon>
        <taxon>Nitrospirales</taxon>
        <taxon>Nitrospiraceae</taxon>
        <taxon>Leptospirillum</taxon>
    </lineage>
</organism>
<dbReference type="GO" id="GO:0006412">
    <property type="term" value="P:translation"/>
    <property type="evidence" value="ECO:0007669"/>
    <property type="project" value="InterPro"/>
</dbReference>
<feature type="domain" description="S1 motif" evidence="10">
    <location>
        <begin position="216"/>
        <end position="284"/>
    </location>
</feature>
<dbReference type="CDD" id="cd05687">
    <property type="entry name" value="S1_RPS1_repeat_ec1_hs1"/>
    <property type="match status" value="1"/>
</dbReference>
<dbReference type="InterPro" id="IPR003029">
    <property type="entry name" value="S1_domain"/>
</dbReference>
<dbReference type="CDD" id="cd00164">
    <property type="entry name" value="S1_like"/>
    <property type="match status" value="1"/>
</dbReference>
<evidence type="ECO:0000259" key="10">
    <source>
        <dbReference type="PROSITE" id="PS50126"/>
    </source>
</evidence>
<keyword evidence="4 11" id="KW-0689">Ribosomal protein</keyword>
<feature type="domain" description="S1 motif" evidence="10">
    <location>
        <begin position="476"/>
        <end position="545"/>
    </location>
</feature>
<dbReference type="PRINTS" id="PR00681">
    <property type="entry name" value="RIBOSOMALS1"/>
</dbReference>
<dbReference type="EMBL" id="DTMM01000186">
    <property type="protein sequence ID" value="HFT94023.1"/>
    <property type="molecule type" value="Genomic_DNA"/>
</dbReference>
<name>A0A7C3LW69_9BACT</name>
<feature type="region of interest" description="Disordered" evidence="9">
    <location>
        <begin position="542"/>
        <end position="591"/>
    </location>
</feature>
<dbReference type="GO" id="GO:0003729">
    <property type="term" value="F:mRNA binding"/>
    <property type="evidence" value="ECO:0007669"/>
    <property type="project" value="TreeGrafter"/>
</dbReference>
<dbReference type="PROSITE" id="PS50126">
    <property type="entry name" value="S1"/>
    <property type="match status" value="6"/>
</dbReference>
<feature type="domain" description="S1 motif" evidence="10">
    <location>
        <begin position="130"/>
        <end position="195"/>
    </location>
</feature>
<dbReference type="Gene3D" id="2.40.50.140">
    <property type="entry name" value="Nucleic acid-binding proteins"/>
    <property type="match status" value="6"/>
</dbReference>
<dbReference type="GO" id="GO:0022627">
    <property type="term" value="C:cytosolic small ribosomal subunit"/>
    <property type="evidence" value="ECO:0007669"/>
    <property type="project" value="TreeGrafter"/>
</dbReference>
<feature type="compositionally biased region" description="Low complexity" evidence="9">
    <location>
        <begin position="547"/>
        <end position="561"/>
    </location>
</feature>
<dbReference type="InterPro" id="IPR012340">
    <property type="entry name" value="NA-bd_OB-fold"/>
</dbReference>
<dbReference type="FunFam" id="2.40.50.140:FF:000103">
    <property type="entry name" value="protein RRP5 homolog"/>
    <property type="match status" value="1"/>
</dbReference>
<evidence type="ECO:0000256" key="1">
    <source>
        <dbReference type="ARBA" id="ARBA00006767"/>
    </source>
</evidence>
<keyword evidence="5" id="KW-0687">Ribonucleoprotein</keyword>
<reference evidence="11" key="1">
    <citation type="journal article" date="2020" name="mSystems">
        <title>Genome- and Community-Level Interaction Insights into Carbon Utilization and Element Cycling Functions of Hydrothermarchaeota in Hydrothermal Sediment.</title>
        <authorList>
            <person name="Zhou Z."/>
            <person name="Liu Y."/>
            <person name="Xu W."/>
            <person name="Pan J."/>
            <person name="Luo Z.H."/>
            <person name="Li M."/>
        </authorList>
    </citation>
    <scope>NUCLEOTIDE SEQUENCE [LARGE SCALE GENOMIC DNA]</scope>
    <source>
        <strain evidence="11">SpSt-902</strain>
    </source>
</reference>
<evidence type="ECO:0000313" key="11">
    <source>
        <dbReference type="EMBL" id="HFT94023.1"/>
    </source>
</evidence>
<evidence type="ECO:0000256" key="5">
    <source>
        <dbReference type="ARBA" id="ARBA00023274"/>
    </source>
</evidence>
<dbReference type="FunFam" id="2.40.50.140:FF:000018">
    <property type="entry name" value="30S ribosomal protein S1"/>
    <property type="match status" value="1"/>
</dbReference>
<dbReference type="GO" id="GO:0003735">
    <property type="term" value="F:structural constituent of ribosome"/>
    <property type="evidence" value="ECO:0007669"/>
    <property type="project" value="InterPro"/>
</dbReference>
<dbReference type="NCBIfam" id="TIGR00717">
    <property type="entry name" value="rpsA"/>
    <property type="match status" value="1"/>
</dbReference>
<dbReference type="InterPro" id="IPR000110">
    <property type="entry name" value="Ribosomal_bS1"/>
</dbReference>
<dbReference type="Pfam" id="PF00575">
    <property type="entry name" value="S1"/>
    <property type="match status" value="6"/>
</dbReference>
<gene>
    <name evidence="11" type="ORF">ENX03_08865</name>
</gene>
<dbReference type="CDD" id="cd05688">
    <property type="entry name" value="S1_RPS1_repeat_ec3"/>
    <property type="match status" value="1"/>
</dbReference>
<dbReference type="InterPro" id="IPR050437">
    <property type="entry name" value="Ribos_protein_bS1-like"/>
</dbReference>
<dbReference type="PANTHER" id="PTHR10724:SF7">
    <property type="entry name" value="SMALL RIBOSOMAL SUBUNIT PROTEIN BS1C"/>
    <property type="match status" value="1"/>
</dbReference>
<dbReference type="SMART" id="SM00316">
    <property type="entry name" value="S1"/>
    <property type="match status" value="6"/>
</dbReference>
<dbReference type="AlphaFoldDB" id="A0A7C3LW69"/>
<evidence type="ECO:0000256" key="2">
    <source>
        <dbReference type="ARBA" id="ARBA00022737"/>
    </source>
</evidence>